<keyword evidence="4 6" id="KW-1133">Transmembrane helix</keyword>
<dbReference type="PANTHER" id="PTHR11616:SF240">
    <property type="entry name" value="BLOATED TUBULES, ISOFORM B-RELATED"/>
    <property type="match status" value="1"/>
</dbReference>
<dbReference type="GO" id="GO:0035725">
    <property type="term" value="P:sodium ion transmembrane transport"/>
    <property type="evidence" value="ECO:0007669"/>
    <property type="project" value="TreeGrafter"/>
</dbReference>
<feature type="transmembrane region" description="Helical" evidence="6">
    <location>
        <begin position="178"/>
        <end position="202"/>
    </location>
</feature>
<dbReference type="InterPro" id="IPR000175">
    <property type="entry name" value="Na/ntran_symport"/>
</dbReference>
<organism evidence="7 8">
    <name type="scientific">Methanobrevibacter olleyae</name>
    <dbReference type="NCBI Taxonomy" id="294671"/>
    <lineage>
        <taxon>Archaea</taxon>
        <taxon>Methanobacteriati</taxon>
        <taxon>Methanobacteriota</taxon>
        <taxon>Methanomada group</taxon>
        <taxon>Methanobacteria</taxon>
        <taxon>Methanobacteriales</taxon>
        <taxon>Methanobacteriaceae</taxon>
        <taxon>Methanobrevibacter</taxon>
    </lineage>
</organism>
<evidence type="ECO:0000256" key="1">
    <source>
        <dbReference type="ARBA" id="ARBA00004141"/>
    </source>
</evidence>
<dbReference type="EMBL" id="CP014265">
    <property type="protein sequence ID" value="AMK14638.1"/>
    <property type="molecule type" value="Genomic_DNA"/>
</dbReference>
<reference evidence="7 8" key="1">
    <citation type="journal article" date="2016" name="Genome Announc.">
        <title>Draft Genome Sequence of the Rumen Methanogen Methanobrevibacter olleyae YLM1.</title>
        <authorList>
            <person name="Kelly W.J."/>
            <person name="Li D."/>
            <person name="Lambie S.C."/>
            <person name="Cox F."/>
            <person name="Attwood G.T."/>
            <person name="Altermann E."/>
            <person name="Leahy S.C."/>
        </authorList>
    </citation>
    <scope>NUCLEOTIDE SEQUENCE [LARGE SCALE GENOMIC DNA]</scope>
    <source>
        <strain evidence="7 8">YLM1</strain>
    </source>
</reference>
<accession>A0A126QXR7</accession>
<proteinExistence type="predicted"/>
<feature type="transmembrane region" description="Helical" evidence="6">
    <location>
        <begin position="391"/>
        <end position="409"/>
    </location>
</feature>
<keyword evidence="5 6" id="KW-0472">Membrane</keyword>
<dbReference type="KEGG" id="mol:YLM1_0078"/>
<feature type="transmembrane region" description="Helical" evidence="6">
    <location>
        <begin position="12"/>
        <end position="34"/>
    </location>
</feature>
<dbReference type="PATRIC" id="fig|294671.3.peg.77"/>
<dbReference type="PRINTS" id="PR00176">
    <property type="entry name" value="NANEUSMPORT"/>
</dbReference>
<dbReference type="NCBIfam" id="NF037979">
    <property type="entry name" value="Na_transp"/>
    <property type="match status" value="1"/>
</dbReference>
<dbReference type="PROSITE" id="PS50267">
    <property type="entry name" value="NA_NEUROTRAN_SYMP_3"/>
    <property type="match status" value="1"/>
</dbReference>
<sequence>MASSKRSEWNNNVAFVMAMIGSAIGLGNICRFPNVLYSNGGGSFMIPYIVSLFLLGISFVLVEYAVGYRFKSSLSKSLYTVKSKLEPVAWFISFIVFLITTYYICVVAWDLIYVFLSFTKAWGSNPDLFFSNNVLQASDSLSGIFTIVPWVFISVLSIWLVSWFIVQRDLNEGIGKVSQILLPILCLIVVVIVVFSLSLPGASIGYTQIFTPDWSALANLNVWLAAFGQIIFSLSLGMSIALTYASYLPEGAKLTDNALIVAFSNSGFEVFNSIGIFSILGFMTLSTGIPFNELVTEGTGLAFVVFPKVFNIMGPWATVIAPLFFLCILFAGITSVMALLEVVSYSISEKFDFSRRKSATIVCISGFCISCLFTTSSGSMLLGIFDGFLNNFALLFGVLLECIIFGWIYKFDNLIDTLNEYSTIKMGKLWKTVIKYILPFCIFGLWAQGVYSTLLTSDFISQMVMLCLTVILIIVPIIFTKLPAKNEEFYKPLEDN</sequence>
<evidence type="ECO:0000313" key="8">
    <source>
        <dbReference type="Proteomes" id="UP000066376"/>
    </source>
</evidence>
<feature type="transmembrane region" description="Helical" evidence="6">
    <location>
        <begin position="361"/>
        <end position="385"/>
    </location>
</feature>
<evidence type="ECO:0000256" key="5">
    <source>
        <dbReference type="ARBA" id="ARBA00023136"/>
    </source>
</evidence>
<keyword evidence="8" id="KW-1185">Reference proteome</keyword>
<keyword evidence="2" id="KW-0813">Transport</keyword>
<dbReference type="GeneID" id="28488376"/>
<name>A0A126QXR7_METOL</name>
<dbReference type="Proteomes" id="UP000066376">
    <property type="component" value="Chromosome"/>
</dbReference>
<evidence type="ECO:0000256" key="4">
    <source>
        <dbReference type="ARBA" id="ARBA00022989"/>
    </source>
</evidence>
<feature type="transmembrane region" description="Helical" evidence="6">
    <location>
        <begin position="88"/>
        <end position="116"/>
    </location>
</feature>
<protein>
    <submittedName>
        <fullName evidence="7">Na+-dependent transporter SNF family</fullName>
    </submittedName>
</protein>
<dbReference type="STRING" id="294671.YLM1_0078"/>
<feature type="transmembrane region" description="Helical" evidence="6">
    <location>
        <begin position="316"/>
        <end position="340"/>
    </location>
</feature>
<reference evidence="8" key="2">
    <citation type="submission" date="2016-02" db="EMBL/GenBank/DDBJ databases">
        <title>The draft genome sequence of the rumen methanogen Methanobrevibacter olleyae YLM1.</title>
        <authorList>
            <consortium name="New Zealand Agricultural Greenhouse Gas Research Centre/Pastoral Greenhouse Gas Research Consortium"/>
            <person name="Kelly W.J."/>
            <person name="Li D."/>
            <person name="Lambie S.C."/>
            <person name="Attwood G.T."/>
            <person name="Altermann E."/>
            <person name="Leahy S.C."/>
        </authorList>
    </citation>
    <scope>NUCLEOTIDE SEQUENCE [LARGE SCALE GENOMIC DNA]</scope>
    <source>
        <strain evidence="8">YLM1</strain>
    </source>
</reference>
<dbReference type="InterPro" id="IPR037272">
    <property type="entry name" value="SNS_sf"/>
</dbReference>
<evidence type="ECO:0000256" key="2">
    <source>
        <dbReference type="ARBA" id="ARBA00022448"/>
    </source>
</evidence>
<dbReference type="GO" id="GO:0005886">
    <property type="term" value="C:plasma membrane"/>
    <property type="evidence" value="ECO:0007669"/>
    <property type="project" value="TreeGrafter"/>
</dbReference>
<dbReference type="RefSeq" id="WP_067145223.1">
    <property type="nucleotide sequence ID" value="NZ_CP014265.1"/>
</dbReference>
<dbReference type="CDD" id="cd10334">
    <property type="entry name" value="SLC6sbd_u1"/>
    <property type="match status" value="1"/>
</dbReference>
<gene>
    <name evidence="7" type="ORF">YLM1_0078</name>
</gene>
<dbReference type="PANTHER" id="PTHR11616">
    <property type="entry name" value="SODIUM/CHLORIDE DEPENDENT TRANSPORTER"/>
    <property type="match status" value="1"/>
</dbReference>
<evidence type="ECO:0000256" key="3">
    <source>
        <dbReference type="ARBA" id="ARBA00022692"/>
    </source>
</evidence>
<evidence type="ECO:0000256" key="6">
    <source>
        <dbReference type="SAM" id="Phobius"/>
    </source>
</evidence>
<feature type="transmembrane region" description="Helical" evidence="6">
    <location>
        <begin position="222"/>
        <end position="247"/>
    </location>
</feature>
<dbReference type="Pfam" id="PF00209">
    <property type="entry name" value="SNF"/>
    <property type="match status" value="2"/>
</dbReference>
<dbReference type="SUPFAM" id="SSF161070">
    <property type="entry name" value="SNF-like"/>
    <property type="match status" value="1"/>
</dbReference>
<feature type="transmembrane region" description="Helical" evidence="6">
    <location>
        <begin position="429"/>
        <end position="447"/>
    </location>
</feature>
<feature type="transmembrane region" description="Helical" evidence="6">
    <location>
        <begin position="46"/>
        <end position="67"/>
    </location>
</feature>
<feature type="transmembrane region" description="Helical" evidence="6">
    <location>
        <begin position="144"/>
        <end position="166"/>
    </location>
</feature>
<feature type="transmembrane region" description="Helical" evidence="6">
    <location>
        <begin position="259"/>
        <end position="283"/>
    </location>
</feature>
<dbReference type="AlphaFoldDB" id="A0A126QXR7"/>
<evidence type="ECO:0000313" key="7">
    <source>
        <dbReference type="EMBL" id="AMK14638.1"/>
    </source>
</evidence>
<comment type="subcellular location">
    <subcellularLocation>
        <location evidence="1">Membrane</location>
        <topology evidence="1">Multi-pass membrane protein</topology>
    </subcellularLocation>
</comment>
<keyword evidence="3 6" id="KW-0812">Transmembrane</keyword>
<feature type="transmembrane region" description="Helical" evidence="6">
    <location>
        <begin position="459"/>
        <end position="479"/>
    </location>
</feature>